<feature type="repeat" description="WD" evidence="7">
    <location>
        <begin position="43"/>
        <end position="84"/>
    </location>
</feature>
<feature type="repeat" description="WD" evidence="7">
    <location>
        <begin position="195"/>
        <end position="236"/>
    </location>
</feature>
<evidence type="ECO:0000256" key="1">
    <source>
        <dbReference type="ARBA" id="ARBA00022574"/>
    </source>
</evidence>
<dbReference type="PROSITE" id="PS50294">
    <property type="entry name" value="WD_REPEATS_REGION"/>
    <property type="match status" value="5"/>
</dbReference>
<dbReference type="Pfam" id="PF00400">
    <property type="entry name" value="WD40"/>
    <property type="match status" value="6"/>
</dbReference>
<accession>A0ABP0BL20</accession>
<proteinExistence type="inferred from homology"/>
<comment type="similarity">
    <text evidence="4">Belongs to the WD repeat MDV1/CAF4 family.</text>
</comment>
<evidence type="ECO:0000313" key="9">
    <source>
        <dbReference type="EMBL" id="CAK7220283.1"/>
    </source>
</evidence>
<dbReference type="InterPro" id="IPR019775">
    <property type="entry name" value="WD40_repeat_CS"/>
</dbReference>
<feature type="compositionally biased region" description="Acidic residues" evidence="8">
    <location>
        <begin position="90"/>
        <end position="101"/>
    </location>
</feature>
<dbReference type="SUPFAM" id="SSF50978">
    <property type="entry name" value="WD40 repeat-like"/>
    <property type="match status" value="1"/>
</dbReference>
<name>A0ABP0BL20_9PEZI</name>
<feature type="region of interest" description="Disordered" evidence="8">
    <location>
        <begin position="81"/>
        <end position="111"/>
    </location>
</feature>
<dbReference type="PANTHER" id="PTHR22847">
    <property type="entry name" value="WD40 REPEAT PROTEIN"/>
    <property type="match status" value="1"/>
</dbReference>
<keyword evidence="3" id="KW-0175">Coiled coil</keyword>
<keyword evidence="2" id="KW-0677">Repeat</keyword>
<feature type="repeat" description="WD" evidence="7">
    <location>
        <begin position="1"/>
        <end position="42"/>
    </location>
</feature>
<reference evidence="9 10" key="1">
    <citation type="submission" date="2024-01" db="EMBL/GenBank/DDBJ databases">
        <authorList>
            <person name="Allen C."/>
            <person name="Tagirdzhanova G."/>
        </authorList>
    </citation>
    <scope>NUCLEOTIDE SEQUENCE [LARGE SCALE GENOMIC DNA]</scope>
</reference>
<dbReference type="PROSITE" id="PS50082">
    <property type="entry name" value="WD_REPEATS_2"/>
    <property type="match status" value="6"/>
</dbReference>
<dbReference type="PROSITE" id="PS00678">
    <property type="entry name" value="WD_REPEATS_1"/>
    <property type="match status" value="2"/>
</dbReference>
<evidence type="ECO:0000256" key="8">
    <source>
        <dbReference type="SAM" id="MobiDB-lite"/>
    </source>
</evidence>
<feature type="repeat" description="WD" evidence="7">
    <location>
        <begin position="240"/>
        <end position="272"/>
    </location>
</feature>
<keyword evidence="10" id="KW-1185">Reference proteome</keyword>
<dbReference type="PANTHER" id="PTHR22847:SF637">
    <property type="entry name" value="WD REPEAT DOMAIN 5B"/>
    <property type="match status" value="1"/>
</dbReference>
<evidence type="ECO:0000256" key="3">
    <source>
        <dbReference type="ARBA" id="ARBA00023054"/>
    </source>
</evidence>
<feature type="repeat" description="WD" evidence="7">
    <location>
        <begin position="153"/>
        <end position="194"/>
    </location>
</feature>
<dbReference type="InterPro" id="IPR015943">
    <property type="entry name" value="WD40/YVTN_repeat-like_dom_sf"/>
</dbReference>
<organism evidence="9 10">
    <name type="scientific">Sporothrix bragantina</name>
    <dbReference type="NCBI Taxonomy" id="671064"/>
    <lineage>
        <taxon>Eukaryota</taxon>
        <taxon>Fungi</taxon>
        <taxon>Dikarya</taxon>
        <taxon>Ascomycota</taxon>
        <taxon>Pezizomycotina</taxon>
        <taxon>Sordariomycetes</taxon>
        <taxon>Sordariomycetidae</taxon>
        <taxon>Ophiostomatales</taxon>
        <taxon>Ophiostomataceae</taxon>
        <taxon>Sporothrix</taxon>
    </lineage>
</organism>
<dbReference type="SMART" id="SM00320">
    <property type="entry name" value="WD40"/>
    <property type="match status" value="7"/>
</dbReference>
<evidence type="ECO:0000256" key="2">
    <source>
        <dbReference type="ARBA" id="ARBA00022737"/>
    </source>
</evidence>
<dbReference type="PRINTS" id="PR00320">
    <property type="entry name" value="GPROTEINBRPT"/>
</dbReference>
<comment type="function">
    <text evidence="6">Involved in mitochondrial fission. Acts as an adapter protein required to form mitochondrial fission complexes. Formation of these complexes is required to promote constriction and fission of the mitochondrial compartment at a late step in mitochondrial division.</text>
</comment>
<dbReference type="InterPro" id="IPR001680">
    <property type="entry name" value="WD40_rpt"/>
</dbReference>
<sequence length="396" mass="42369">MRGHDGPIAQVRISPDGRWIASASADGTARIWDAATGEHMTTLVGHVAGLSCLAWSPDSNTLATGSDDKAIRLWDRVTAEPAHAVGQQANEEDEDDDDEEGGGGGSGGNRVAVPTAAALAVRFARRQLREGINGTNGNGRASSGGARGTRLPLLGHHNYVYCLAFSPKGNILASGSYDEAVFLWDVRAGRLMRSLPAHSDPVSGIDFCCDGTLVVSCSTDGLIRIWDTGTGQCLRTLLLLNEDNPAVTNVCFSPNGRFVLAFNLDSCIRLWDYVAQPSIVKKTYQGHLNERFSIGGCFGMLQGKEEGGQPYGPFVAAASEDGDVVLWDVGSKTIVQRLRGAHRDGVCFWVDVCGATMVSCGQDGWINVYRHTEPGEEVLDPRRIEGAKNMMEGTSE</sequence>
<comment type="caution">
    <text evidence="9">The sequence shown here is derived from an EMBL/GenBank/DDBJ whole genome shotgun (WGS) entry which is preliminary data.</text>
</comment>
<dbReference type="Gene3D" id="2.130.10.10">
    <property type="entry name" value="YVTN repeat-like/Quinoprotein amine dehydrogenase"/>
    <property type="match status" value="2"/>
</dbReference>
<evidence type="ECO:0000256" key="5">
    <source>
        <dbReference type="ARBA" id="ARBA00039789"/>
    </source>
</evidence>
<dbReference type="EMBL" id="CAWUHC010000030">
    <property type="protein sequence ID" value="CAK7220283.1"/>
    <property type="molecule type" value="Genomic_DNA"/>
</dbReference>
<evidence type="ECO:0000256" key="4">
    <source>
        <dbReference type="ARBA" id="ARBA00038415"/>
    </source>
</evidence>
<keyword evidence="1 7" id="KW-0853">WD repeat</keyword>
<protein>
    <recommendedName>
        <fullName evidence="5">Mitochondrial division protein 1</fullName>
    </recommendedName>
</protein>
<dbReference type="CDD" id="cd00200">
    <property type="entry name" value="WD40"/>
    <property type="match status" value="1"/>
</dbReference>
<feature type="repeat" description="WD" evidence="7">
    <location>
        <begin position="310"/>
        <end position="337"/>
    </location>
</feature>
<dbReference type="InterPro" id="IPR036322">
    <property type="entry name" value="WD40_repeat_dom_sf"/>
</dbReference>
<evidence type="ECO:0000313" key="10">
    <source>
        <dbReference type="Proteomes" id="UP001642406"/>
    </source>
</evidence>
<dbReference type="InterPro" id="IPR020472">
    <property type="entry name" value="WD40_PAC1"/>
</dbReference>
<gene>
    <name evidence="9" type="primary">SWD3</name>
    <name evidence="9" type="ORF">SBRCBS47491_004135</name>
</gene>
<evidence type="ECO:0000256" key="6">
    <source>
        <dbReference type="ARBA" id="ARBA00043913"/>
    </source>
</evidence>
<dbReference type="Proteomes" id="UP001642406">
    <property type="component" value="Unassembled WGS sequence"/>
</dbReference>
<evidence type="ECO:0000256" key="7">
    <source>
        <dbReference type="PROSITE-ProRule" id="PRU00221"/>
    </source>
</evidence>